<keyword evidence="6" id="KW-1185">Reference proteome</keyword>
<evidence type="ECO:0000256" key="3">
    <source>
        <dbReference type="ARBA" id="ARBA00023163"/>
    </source>
</evidence>
<dbReference type="PROSITE" id="PS01124">
    <property type="entry name" value="HTH_ARAC_FAMILY_2"/>
    <property type="match status" value="1"/>
</dbReference>
<evidence type="ECO:0000256" key="2">
    <source>
        <dbReference type="ARBA" id="ARBA00023125"/>
    </source>
</evidence>
<dbReference type="SMART" id="SM00342">
    <property type="entry name" value="HTH_ARAC"/>
    <property type="match status" value="1"/>
</dbReference>
<dbReference type="Pfam" id="PF12833">
    <property type="entry name" value="HTH_18"/>
    <property type="match status" value="1"/>
</dbReference>
<dbReference type="InterPro" id="IPR009057">
    <property type="entry name" value="Homeodomain-like_sf"/>
</dbReference>
<dbReference type="InterPro" id="IPR018060">
    <property type="entry name" value="HTH_AraC"/>
</dbReference>
<keyword evidence="2" id="KW-0238">DNA-binding</keyword>
<comment type="caution">
    <text evidence="5">The sequence shown here is derived from an EMBL/GenBank/DDBJ whole genome shotgun (WGS) entry which is preliminary data.</text>
</comment>
<gene>
    <name evidence="5" type="ORF">L2737_17425</name>
</gene>
<dbReference type="Proteomes" id="UP001202134">
    <property type="component" value="Unassembled WGS sequence"/>
</dbReference>
<dbReference type="SUPFAM" id="SSF46689">
    <property type="entry name" value="Homeodomain-like"/>
    <property type="match status" value="1"/>
</dbReference>
<dbReference type="Gene3D" id="1.10.10.60">
    <property type="entry name" value="Homeodomain-like"/>
    <property type="match status" value="1"/>
</dbReference>
<feature type="domain" description="HTH araC/xylS-type" evidence="4">
    <location>
        <begin position="203"/>
        <end position="306"/>
    </location>
</feature>
<organism evidence="5 6">
    <name type="scientific">Shewanella electrodiphila</name>
    <dbReference type="NCBI Taxonomy" id="934143"/>
    <lineage>
        <taxon>Bacteria</taxon>
        <taxon>Pseudomonadati</taxon>
        <taxon>Pseudomonadota</taxon>
        <taxon>Gammaproteobacteria</taxon>
        <taxon>Alteromonadales</taxon>
        <taxon>Shewanellaceae</taxon>
        <taxon>Shewanella</taxon>
    </lineage>
</organism>
<name>A0ABT0KTA5_9GAMM</name>
<dbReference type="PANTHER" id="PTHR43280">
    <property type="entry name" value="ARAC-FAMILY TRANSCRIPTIONAL REGULATOR"/>
    <property type="match status" value="1"/>
</dbReference>
<sequence length="310" mass="35533">MIKYKCRPAIHTKIVCEYCERINFPLPAEYAHFKYLSDEELISFNTITNLLNFIEKNTNNPFFFVDFVQFFNQRIEEFTRIDLSSNVSNASKLIAFTQFYNQVSDLNWTNTETADSVGLIAKRSQQSLASKYDDLFIYASMMYVLKFSESNKSDIIIELPFGRSFYGYNVDLLENVKFNCQSFSVFVKKDERDKVLVNALIPRKISNLERVNAAANSISPADLSLVALANMLGMSSRSLQREVKIEGFCVKDIIKKTKANAIIYILNKNNGNIKVTAYECGFNNLSVFSRQFSNTVGCCPTEYVKRQNII</sequence>
<reference evidence="5 6" key="1">
    <citation type="submission" date="2022-01" db="EMBL/GenBank/DDBJ databases">
        <title>Whole genome-based taxonomy of the Shewanellaceae.</title>
        <authorList>
            <person name="Martin-Rodriguez A.J."/>
        </authorList>
    </citation>
    <scope>NUCLEOTIDE SEQUENCE [LARGE SCALE GENOMIC DNA]</scope>
    <source>
        <strain evidence="5 6">DSM 24955</strain>
    </source>
</reference>
<accession>A0ABT0KTA5</accession>
<evidence type="ECO:0000259" key="4">
    <source>
        <dbReference type="PROSITE" id="PS01124"/>
    </source>
</evidence>
<dbReference type="PANTHER" id="PTHR43280:SF28">
    <property type="entry name" value="HTH-TYPE TRANSCRIPTIONAL ACTIVATOR RHAS"/>
    <property type="match status" value="1"/>
</dbReference>
<keyword evidence="3" id="KW-0804">Transcription</keyword>
<dbReference type="RefSeq" id="WP_248956588.1">
    <property type="nucleotide sequence ID" value="NZ_JAKIKU010000011.1"/>
</dbReference>
<evidence type="ECO:0000256" key="1">
    <source>
        <dbReference type="ARBA" id="ARBA00023015"/>
    </source>
</evidence>
<proteinExistence type="predicted"/>
<dbReference type="EMBL" id="JAKIKU010000011">
    <property type="protein sequence ID" value="MCL1047082.1"/>
    <property type="molecule type" value="Genomic_DNA"/>
</dbReference>
<protein>
    <submittedName>
        <fullName evidence="5">AraC family transcriptional regulator</fullName>
    </submittedName>
</protein>
<keyword evidence="1" id="KW-0805">Transcription regulation</keyword>
<evidence type="ECO:0000313" key="6">
    <source>
        <dbReference type="Proteomes" id="UP001202134"/>
    </source>
</evidence>
<evidence type="ECO:0000313" key="5">
    <source>
        <dbReference type="EMBL" id="MCL1047082.1"/>
    </source>
</evidence>